<name>A0A8J3IBZ5_9CHLR</name>
<reference evidence="1" key="1">
    <citation type="submission" date="2020-10" db="EMBL/GenBank/DDBJ databases">
        <title>Taxonomic study of unclassified bacteria belonging to the class Ktedonobacteria.</title>
        <authorList>
            <person name="Yabe S."/>
            <person name="Wang C.M."/>
            <person name="Zheng Y."/>
            <person name="Sakai Y."/>
            <person name="Cavaletti L."/>
            <person name="Monciardini P."/>
            <person name="Donadio S."/>
        </authorList>
    </citation>
    <scope>NUCLEOTIDE SEQUENCE</scope>
    <source>
        <strain evidence="1">SOSP1-1</strain>
    </source>
</reference>
<sequence length="60" mass="6839">MSPDIDVIQVLWLAESPQGCRGTVESGVIKVSQLWHWRREKGRQKHGWLEARMDGKPVVG</sequence>
<protein>
    <submittedName>
        <fullName evidence="1">Uncharacterized protein</fullName>
    </submittedName>
</protein>
<proteinExistence type="predicted"/>
<gene>
    <name evidence="1" type="ORF">KSX_93360</name>
</gene>
<evidence type="ECO:0000313" key="1">
    <source>
        <dbReference type="EMBL" id="GHO51173.1"/>
    </source>
</evidence>
<evidence type="ECO:0000313" key="2">
    <source>
        <dbReference type="Proteomes" id="UP000612362"/>
    </source>
</evidence>
<organism evidence="1 2">
    <name type="scientific">Ktedonospora formicarum</name>
    <dbReference type="NCBI Taxonomy" id="2778364"/>
    <lineage>
        <taxon>Bacteria</taxon>
        <taxon>Bacillati</taxon>
        <taxon>Chloroflexota</taxon>
        <taxon>Ktedonobacteria</taxon>
        <taxon>Ktedonobacterales</taxon>
        <taxon>Ktedonobacteraceae</taxon>
        <taxon>Ktedonospora</taxon>
    </lineage>
</organism>
<keyword evidence="2" id="KW-1185">Reference proteome</keyword>
<dbReference type="AlphaFoldDB" id="A0A8J3IBZ5"/>
<accession>A0A8J3IBZ5</accession>
<comment type="caution">
    <text evidence="1">The sequence shown here is derived from an EMBL/GenBank/DDBJ whole genome shotgun (WGS) entry which is preliminary data.</text>
</comment>
<dbReference type="EMBL" id="BNJF01000011">
    <property type="protein sequence ID" value="GHO51173.1"/>
    <property type="molecule type" value="Genomic_DNA"/>
</dbReference>
<dbReference type="Proteomes" id="UP000612362">
    <property type="component" value="Unassembled WGS sequence"/>
</dbReference>